<evidence type="ECO:0000313" key="3">
    <source>
        <dbReference type="Proteomes" id="UP001279660"/>
    </source>
</evidence>
<accession>A0ABU4PKF6</accession>
<organism evidence="2 3">
    <name type="scientific">Sphingomonas echinoides</name>
    <dbReference type="NCBI Taxonomy" id="59803"/>
    <lineage>
        <taxon>Bacteria</taxon>
        <taxon>Pseudomonadati</taxon>
        <taxon>Pseudomonadota</taxon>
        <taxon>Alphaproteobacteria</taxon>
        <taxon>Sphingomonadales</taxon>
        <taxon>Sphingomonadaceae</taxon>
        <taxon>Sphingomonas</taxon>
    </lineage>
</organism>
<feature type="transmembrane region" description="Helical" evidence="1">
    <location>
        <begin position="115"/>
        <end position="137"/>
    </location>
</feature>
<comment type="caution">
    <text evidence="2">The sequence shown here is derived from an EMBL/GenBank/DDBJ whole genome shotgun (WGS) entry which is preliminary data.</text>
</comment>
<keyword evidence="1" id="KW-0812">Transmembrane</keyword>
<dbReference type="Proteomes" id="UP001279660">
    <property type="component" value="Unassembled WGS sequence"/>
</dbReference>
<dbReference type="RefSeq" id="WP_010403838.1">
    <property type="nucleotide sequence ID" value="NZ_JAWXXV010000001.1"/>
</dbReference>
<evidence type="ECO:0000256" key="1">
    <source>
        <dbReference type="SAM" id="Phobius"/>
    </source>
</evidence>
<keyword evidence="3" id="KW-1185">Reference proteome</keyword>
<feature type="transmembrane region" description="Helical" evidence="1">
    <location>
        <begin position="143"/>
        <end position="162"/>
    </location>
</feature>
<evidence type="ECO:0000313" key="2">
    <source>
        <dbReference type="EMBL" id="MDX5984115.1"/>
    </source>
</evidence>
<feature type="transmembrane region" description="Helical" evidence="1">
    <location>
        <begin position="174"/>
        <end position="194"/>
    </location>
</feature>
<feature type="transmembrane region" description="Helical" evidence="1">
    <location>
        <begin position="21"/>
        <end position="43"/>
    </location>
</feature>
<feature type="transmembrane region" description="Helical" evidence="1">
    <location>
        <begin position="73"/>
        <end position="94"/>
    </location>
</feature>
<feature type="transmembrane region" description="Helical" evidence="1">
    <location>
        <begin position="214"/>
        <end position="238"/>
    </location>
</feature>
<keyword evidence="1" id="KW-1133">Transmembrane helix</keyword>
<sequence length="245" mass="25860">MKLDVAGVLRDAWEMAKRDSELLLGIAGLFLFLPDLAGTIYIAPMPPQPTVMNEASADLWLRQIGLWGQQYELLVIVLGLLSLFGVLALFVVYADRARPTVSGALGQAGAFLPHYLLLALVVGVPVSIGSILIFPGLYLKGRLLPVSPVFVAERPIGVFAAWRRSFALTRGNGLVLMGLAFVPLLGGRLIALPFELLGTALDGAPMANPVVAAVLDAGIAGGHTLGTVAAVLIEIALYRRLSSGI</sequence>
<protein>
    <recommendedName>
        <fullName evidence="4">DUF4013 domain-containing protein</fullName>
    </recommendedName>
</protein>
<keyword evidence="1" id="KW-0472">Membrane</keyword>
<proteinExistence type="predicted"/>
<name>A0ABU4PKF6_9SPHN</name>
<gene>
    <name evidence="2" type="ORF">SIL82_07570</name>
</gene>
<dbReference type="EMBL" id="JAWXXV010000001">
    <property type="protein sequence ID" value="MDX5984115.1"/>
    <property type="molecule type" value="Genomic_DNA"/>
</dbReference>
<evidence type="ECO:0008006" key="4">
    <source>
        <dbReference type="Google" id="ProtNLM"/>
    </source>
</evidence>
<reference evidence="2 3" key="1">
    <citation type="submission" date="2023-11" db="EMBL/GenBank/DDBJ databases">
        <title>MicrobeMod: A computational toolkit for identifying prokaryotic methylation and restriction-modification with nanopore sequencing.</title>
        <authorList>
            <person name="Crits-Christoph A."/>
            <person name="Kang S.C."/>
            <person name="Lee H."/>
            <person name="Ostrov N."/>
        </authorList>
    </citation>
    <scope>NUCLEOTIDE SEQUENCE [LARGE SCALE GENOMIC DNA]</scope>
    <source>
        <strain evidence="2 3">ATCC 14820</strain>
    </source>
</reference>